<keyword evidence="6 7" id="KW-0472">Membrane</keyword>
<dbReference type="InterPro" id="IPR036259">
    <property type="entry name" value="MFS_trans_sf"/>
</dbReference>
<dbReference type="InterPro" id="IPR020846">
    <property type="entry name" value="MFS_dom"/>
</dbReference>
<keyword evidence="4 7" id="KW-0812">Transmembrane</keyword>
<evidence type="ECO:0000256" key="7">
    <source>
        <dbReference type="SAM" id="Phobius"/>
    </source>
</evidence>
<name>A0A511JEV4_9CELL</name>
<evidence type="ECO:0000256" key="4">
    <source>
        <dbReference type="ARBA" id="ARBA00022692"/>
    </source>
</evidence>
<feature type="domain" description="Major facilitator superfamily (MFS) profile" evidence="8">
    <location>
        <begin position="182"/>
        <end position="431"/>
    </location>
</feature>
<dbReference type="PROSITE" id="PS50850">
    <property type="entry name" value="MFS"/>
    <property type="match status" value="1"/>
</dbReference>
<evidence type="ECO:0000256" key="1">
    <source>
        <dbReference type="ARBA" id="ARBA00004651"/>
    </source>
</evidence>
<feature type="transmembrane region" description="Helical" evidence="7">
    <location>
        <begin position="323"/>
        <end position="344"/>
    </location>
</feature>
<dbReference type="AlphaFoldDB" id="A0A511JEV4"/>
<dbReference type="PANTHER" id="PTHR23513">
    <property type="entry name" value="INTEGRAL MEMBRANE EFFLUX PROTEIN-RELATED"/>
    <property type="match status" value="1"/>
</dbReference>
<dbReference type="PANTHER" id="PTHR23513:SF6">
    <property type="entry name" value="MAJOR FACILITATOR SUPERFAMILY ASSOCIATED DOMAIN-CONTAINING PROTEIN"/>
    <property type="match status" value="1"/>
</dbReference>
<reference evidence="9 10" key="1">
    <citation type="submission" date="2019-07" db="EMBL/GenBank/DDBJ databases">
        <title>Whole genome shotgun sequence of Cellulomonas terrae NBRC 100819.</title>
        <authorList>
            <person name="Hosoyama A."/>
            <person name="Uohara A."/>
            <person name="Ohji S."/>
            <person name="Ichikawa N."/>
        </authorList>
    </citation>
    <scope>NUCLEOTIDE SEQUENCE [LARGE SCALE GENOMIC DNA]</scope>
    <source>
        <strain evidence="9 10">NBRC 100819</strain>
    </source>
</reference>
<dbReference type="GO" id="GO:0022857">
    <property type="term" value="F:transmembrane transporter activity"/>
    <property type="evidence" value="ECO:0007669"/>
    <property type="project" value="InterPro"/>
</dbReference>
<dbReference type="SUPFAM" id="SSF103473">
    <property type="entry name" value="MFS general substrate transporter"/>
    <property type="match status" value="1"/>
</dbReference>
<feature type="transmembrane region" description="Helical" evidence="7">
    <location>
        <begin position="389"/>
        <end position="409"/>
    </location>
</feature>
<evidence type="ECO:0000313" key="9">
    <source>
        <dbReference type="EMBL" id="GEL96514.1"/>
    </source>
</evidence>
<evidence type="ECO:0000256" key="2">
    <source>
        <dbReference type="ARBA" id="ARBA00022448"/>
    </source>
</evidence>
<evidence type="ECO:0000256" key="3">
    <source>
        <dbReference type="ARBA" id="ARBA00022475"/>
    </source>
</evidence>
<sequence>MLGRVSTPDATATRSLIHHPDFRRLWTGDALGQLGAQLTALVLPIFAVQQLAATEWEMGVLNAAEHAAFLVIGLPAGAWVDRMRKRRVLIVADLVRAAVLATVVVTAATGHATVPLLIVAALIISVATVFFDVSHQSYIPGLVGLDHLVEGNSKLQATASVAQVVGPALGGLLLRVIAAPALIAVTVVTYLVSAFAVGRIRQQETPPHPDTRRPLRVEIAEGLRFVVHEPYLRRIVACTSLANFANAVGGAVLVIYVLRTLGLGTAAYGAILSASAIGGLVGAVVAGRLAQWVGEGRIIPLSALVTAPAVALTPLAATGVAPAWPLLVAGGATFGFAVIVYNVAQVSFRQRVCPPPLLGRMNASVRFIVWGSMPIGGLLGGWLGTSFGVLPTLWVSVGITALAALPVVFSPLLRMRDLPGAPVVDEVPPTA</sequence>
<dbReference type="GO" id="GO:0005886">
    <property type="term" value="C:plasma membrane"/>
    <property type="evidence" value="ECO:0007669"/>
    <property type="project" value="UniProtKB-SubCell"/>
</dbReference>
<protein>
    <submittedName>
        <fullName evidence="9">MFS transporter</fullName>
    </submittedName>
</protein>
<dbReference type="Pfam" id="PF05977">
    <property type="entry name" value="MFS_3"/>
    <property type="match status" value="1"/>
</dbReference>
<evidence type="ECO:0000256" key="6">
    <source>
        <dbReference type="ARBA" id="ARBA00023136"/>
    </source>
</evidence>
<evidence type="ECO:0000313" key="10">
    <source>
        <dbReference type="Proteomes" id="UP000321049"/>
    </source>
</evidence>
<proteinExistence type="predicted"/>
<dbReference type="EMBL" id="BJWH01000001">
    <property type="protein sequence ID" value="GEL96514.1"/>
    <property type="molecule type" value="Genomic_DNA"/>
</dbReference>
<dbReference type="OrthoDB" id="9815525at2"/>
<feature type="transmembrane region" description="Helical" evidence="7">
    <location>
        <begin position="365"/>
        <end position="383"/>
    </location>
</feature>
<accession>A0A511JEV4</accession>
<dbReference type="Proteomes" id="UP000321049">
    <property type="component" value="Unassembled WGS sequence"/>
</dbReference>
<feature type="transmembrane region" description="Helical" evidence="7">
    <location>
        <begin position="114"/>
        <end position="134"/>
    </location>
</feature>
<keyword evidence="3" id="KW-1003">Cell membrane</keyword>
<gene>
    <name evidence="9" type="ORF">CTE05_00610</name>
</gene>
<dbReference type="Gene3D" id="1.20.1250.20">
    <property type="entry name" value="MFS general substrate transporter like domains"/>
    <property type="match status" value="1"/>
</dbReference>
<feature type="transmembrane region" description="Helical" evidence="7">
    <location>
        <begin position="298"/>
        <end position="317"/>
    </location>
</feature>
<keyword evidence="2" id="KW-0813">Transport</keyword>
<feature type="transmembrane region" description="Helical" evidence="7">
    <location>
        <begin position="265"/>
        <end position="286"/>
    </location>
</feature>
<keyword evidence="5 7" id="KW-1133">Transmembrane helix</keyword>
<comment type="subcellular location">
    <subcellularLocation>
        <location evidence="1">Cell membrane</location>
        <topology evidence="1">Multi-pass membrane protein</topology>
    </subcellularLocation>
</comment>
<keyword evidence="10" id="KW-1185">Reference proteome</keyword>
<evidence type="ECO:0000256" key="5">
    <source>
        <dbReference type="ARBA" id="ARBA00022989"/>
    </source>
</evidence>
<feature type="transmembrane region" description="Helical" evidence="7">
    <location>
        <begin position="241"/>
        <end position="259"/>
    </location>
</feature>
<organism evidence="9 10">
    <name type="scientific">Cellulomonas terrae</name>
    <dbReference type="NCBI Taxonomy" id="311234"/>
    <lineage>
        <taxon>Bacteria</taxon>
        <taxon>Bacillati</taxon>
        <taxon>Actinomycetota</taxon>
        <taxon>Actinomycetes</taxon>
        <taxon>Micrococcales</taxon>
        <taxon>Cellulomonadaceae</taxon>
        <taxon>Cellulomonas</taxon>
    </lineage>
</organism>
<dbReference type="InterPro" id="IPR010290">
    <property type="entry name" value="TM_effector"/>
</dbReference>
<feature type="transmembrane region" description="Helical" evidence="7">
    <location>
        <begin position="180"/>
        <end position="198"/>
    </location>
</feature>
<evidence type="ECO:0000259" key="8">
    <source>
        <dbReference type="PROSITE" id="PS50850"/>
    </source>
</evidence>
<dbReference type="CDD" id="cd06173">
    <property type="entry name" value="MFS_MefA_like"/>
    <property type="match status" value="1"/>
</dbReference>
<comment type="caution">
    <text evidence="9">The sequence shown here is derived from an EMBL/GenBank/DDBJ whole genome shotgun (WGS) entry which is preliminary data.</text>
</comment>